<name>A0A843XP80_COLES</name>
<accession>A0A843XP80</accession>
<evidence type="ECO:0000313" key="3">
    <source>
        <dbReference type="Proteomes" id="UP000652761"/>
    </source>
</evidence>
<sequence>MPRTQSKLAKRRTKLTIRTHGTTHDANTSTRSHPRYNTMHPGSKRNKTNHLSTSTWCHHKHQNQARCNTVAPQAETTWTRSNERKHTQGAVPNYTNGLKRLMAN</sequence>
<protein>
    <submittedName>
        <fullName evidence="2">Uncharacterized protein</fullName>
    </submittedName>
</protein>
<feature type="compositionally biased region" description="Basic residues" evidence="1">
    <location>
        <begin position="8"/>
        <end position="17"/>
    </location>
</feature>
<evidence type="ECO:0000256" key="1">
    <source>
        <dbReference type="SAM" id="MobiDB-lite"/>
    </source>
</evidence>
<keyword evidence="3" id="KW-1185">Reference proteome</keyword>
<feature type="region of interest" description="Disordered" evidence="1">
    <location>
        <begin position="1"/>
        <end position="57"/>
    </location>
</feature>
<dbReference type="AlphaFoldDB" id="A0A843XP80"/>
<evidence type="ECO:0000313" key="2">
    <source>
        <dbReference type="EMBL" id="MQM20951.1"/>
    </source>
</evidence>
<reference evidence="2" key="1">
    <citation type="submission" date="2017-07" db="EMBL/GenBank/DDBJ databases">
        <title>Taro Niue Genome Assembly and Annotation.</title>
        <authorList>
            <person name="Atibalentja N."/>
            <person name="Keating K."/>
            <person name="Fields C.J."/>
        </authorList>
    </citation>
    <scope>NUCLEOTIDE SEQUENCE</scope>
    <source>
        <strain evidence="2">Niue_2</strain>
        <tissue evidence="2">Leaf</tissue>
    </source>
</reference>
<comment type="caution">
    <text evidence="2">The sequence shown here is derived from an EMBL/GenBank/DDBJ whole genome shotgun (WGS) entry which is preliminary data.</text>
</comment>
<dbReference type="Proteomes" id="UP000652761">
    <property type="component" value="Unassembled WGS sequence"/>
</dbReference>
<gene>
    <name evidence="2" type="ORF">Taro_053981</name>
</gene>
<feature type="region of interest" description="Disordered" evidence="1">
    <location>
        <begin position="74"/>
        <end position="104"/>
    </location>
</feature>
<dbReference type="EMBL" id="NMUH01010415">
    <property type="protein sequence ID" value="MQM20951.1"/>
    <property type="molecule type" value="Genomic_DNA"/>
</dbReference>
<proteinExistence type="predicted"/>
<organism evidence="2 3">
    <name type="scientific">Colocasia esculenta</name>
    <name type="common">Wild taro</name>
    <name type="synonym">Arum esculentum</name>
    <dbReference type="NCBI Taxonomy" id="4460"/>
    <lineage>
        <taxon>Eukaryota</taxon>
        <taxon>Viridiplantae</taxon>
        <taxon>Streptophyta</taxon>
        <taxon>Embryophyta</taxon>
        <taxon>Tracheophyta</taxon>
        <taxon>Spermatophyta</taxon>
        <taxon>Magnoliopsida</taxon>
        <taxon>Liliopsida</taxon>
        <taxon>Araceae</taxon>
        <taxon>Aroideae</taxon>
        <taxon>Colocasieae</taxon>
        <taxon>Colocasia</taxon>
    </lineage>
</organism>